<name>A0A840G7X7_RHOTE</name>
<dbReference type="RefSeq" id="WP_153115564.1">
    <property type="nucleotide sequence ID" value="NZ_JACIGE010000004.1"/>
</dbReference>
<accession>A0A840G7X7</accession>
<keyword evidence="2" id="KW-1185">Reference proteome</keyword>
<organism evidence="1 2">
    <name type="scientific">Rhodocyclus tenuis</name>
    <name type="common">Rhodospirillum tenue</name>
    <dbReference type="NCBI Taxonomy" id="1066"/>
    <lineage>
        <taxon>Bacteria</taxon>
        <taxon>Pseudomonadati</taxon>
        <taxon>Pseudomonadota</taxon>
        <taxon>Betaproteobacteria</taxon>
        <taxon>Rhodocyclales</taxon>
        <taxon>Rhodocyclaceae</taxon>
        <taxon>Rhodocyclus</taxon>
    </lineage>
</organism>
<reference evidence="1 2" key="1">
    <citation type="submission" date="2020-08" db="EMBL/GenBank/DDBJ databases">
        <title>Genome sequencing of Purple Non-Sulfur Bacteria from various extreme environments.</title>
        <authorList>
            <person name="Mayer M."/>
        </authorList>
    </citation>
    <scope>NUCLEOTIDE SEQUENCE [LARGE SCALE GENOMIC DNA]</scope>
    <source>
        <strain evidence="1 2">2761</strain>
    </source>
</reference>
<gene>
    <name evidence="1" type="ORF">GGD90_001416</name>
</gene>
<dbReference type="EMBL" id="JACIGE010000004">
    <property type="protein sequence ID" value="MBB4247050.1"/>
    <property type="molecule type" value="Genomic_DNA"/>
</dbReference>
<sequence length="146" mass="16157">MELMSCIVSADEDEYPEIAASPSPLKEWSGIEVPGLDTVKLATLHSLVTGDSLQAALDYYEPIYVEEGDSETIILRIDGEFFDALVALDEDDVENLVGELAATEAYENESYDVDDIYAYVVSLIDLAQLAESQAQLLFVWIRVVEN</sequence>
<dbReference type="OrthoDB" id="8563368at2"/>
<evidence type="ECO:0000313" key="2">
    <source>
        <dbReference type="Proteomes" id="UP000587070"/>
    </source>
</evidence>
<protein>
    <submittedName>
        <fullName evidence="1">Uncharacterized protein</fullName>
    </submittedName>
</protein>
<comment type="caution">
    <text evidence="1">The sequence shown here is derived from an EMBL/GenBank/DDBJ whole genome shotgun (WGS) entry which is preliminary data.</text>
</comment>
<evidence type="ECO:0000313" key="1">
    <source>
        <dbReference type="EMBL" id="MBB4247050.1"/>
    </source>
</evidence>
<dbReference type="Proteomes" id="UP000587070">
    <property type="component" value="Unassembled WGS sequence"/>
</dbReference>
<proteinExistence type="predicted"/>
<dbReference type="AlphaFoldDB" id="A0A840G7X7"/>